<dbReference type="Pfam" id="PF02267">
    <property type="entry name" value="Rib_hydrolayse"/>
    <property type="match status" value="1"/>
</dbReference>
<dbReference type="PROSITE" id="PS50940">
    <property type="entry name" value="CHIT_BIND_II"/>
    <property type="match status" value="1"/>
</dbReference>
<dbReference type="GO" id="GO:0008061">
    <property type="term" value="F:chitin binding"/>
    <property type="evidence" value="ECO:0007669"/>
    <property type="project" value="InterPro"/>
</dbReference>
<dbReference type="GO" id="GO:0005886">
    <property type="term" value="C:plasma membrane"/>
    <property type="evidence" value="ECO:0007669"/>
    <property type="project" value="TreeGrafter"/>
</dbReference>
<dbReference type="InterPro" id="IPR002557">
    <property type="entry name" value="Chitin-bd_dom"/>
</dbReference>
<evidence type="ECO:0000256" key="1">
    <source>
        <dbReference type="ARBA" id="ARBA00005406"/>
    </source>
</evidence>
<feature type="domain" description="Chitin-binding type-2" evidence="7">
    <location>
        <begin position="26"/>
        <end position="91"/>
    </location>
</feature>
<dbReference type="Gene3D" id="3.40.50.720">
    <property type="entry name" value="NAD(P)-binding Rossmann-like Domain"/>
    <property type="match status" value="1"/>
</dbReference>
<evidence type="ECO:0000259" key="7">
    <source>
        <dbReference type="PROSITE" id="PS50940"/>
    </source>
</evidence>
<evidence type="ECO:0000256" key="3">
    <source>
        <dbReference type="ARBA" id="ARBA00022801"/>
    </source>
</evidence>
<accession>X1ZAF7</accession>
<evidence type="ECO:0000313" key="8">
    <source>
        <dbReference type="EnsemblMetazoa" id="CapteP165703"/>
    </source>
</evidence>
<dbReference type="HOGENOM" id="CLU_698782_0_0_1"/>
<sequence length="395" mass="43628">MIASLIFLAASVSASFDRPEYNEVGQLKCNGDSKDPWFADPDDCACYYVCQTSANTAVRMCCHDGLWWQQETKTCVYRQDFTQESIDHCSGLGKGPGTTAELREIFMGRCWEYQRFIAPVMFKASGIDCQALFDSFAKAFVGMAPCGDVPPEAYDQLVEASSMELPPDTSLFWSGDYFLAQNIANRGQRMFTLESTLIGYIMNDLTWCGQRQSPGINFDTCPLFATCENHVMASLWVNALERYAAQASGVVTVLLNGSRADGEAFRNNSFFAMHELPNLSSEKVDYLRVWVAHDLDVPSTETCETGSLKLLAKIAEEKGIGYECEDNPASILHLMCVDHPLNDQCTAPEVMKPTRSTAKATQNMAKSTRSASTATESEIEPTKSTLKPTEISTSS</sequence>
<keyword evidence="4" id="KW-0520">NAD</keyword>
<organism evidence="8 9">
    <name type="scientific">Capitella teleta</name>
    <name type="common">Polychaete worm</name>
    <dbReference type="NCBI Taxonomy" id="283909"/>
    <lineage>
        <taxon>Eukaryota</taxon>
        <taxon>Metazoa</taxon>
        <taxon>Spiralia</taxon>
        <taxon>Lophotrochozoa</taxon>
        <taxon>Annelida</taxon>
        <taxon>Polychaeta</taxon>
        <taxon>Sedentaria</taxon>
        <taxon>Scolecida</taxon>
        <taxon>Capitellidae</taxon>
        <taxon>Capitella</taxon>
    </lineage>
</organism>
<name>X1ZAF7_CAPTE</name>
<dbReference type="AlphaFoldDB" id="X1ZAF7"/>
<dbReference type="GO" id="GO:0005576">
    <property type="term" value="C:extracellular region"/>
    <property type="evidence" value="ECO:0007669"/>
    <property type="project" value="InterPro"/>
</dbReference>
<dbReference type="SUPFAM" id="SSF52309">
    <property type="entry name" value="N-(deoxy)ribosyltransferase-like"/>
    <property type="match status" value="1"/>
</dbReference>
<evidence type="ECO:0000256" key="4">
    <source>
        <dbReference type="ARBA" id="ARBA00023027"/>
    </source>
</evidence>
<comment type="similarity">
    <text evidence="1">Belongs to the ADP-ribosyl cyclase family.</text>
</comment>
<evidence type="ECO:0000256" key="6">
    <source>
        <dbReference type="SAM" id="MobiDB-lite"/>
    </source>
</evidence>
<proteinExistence type="inferred from homology"/>
<feature type="region of interest" description="Disordered" evidence="6">
    <location>
        <begin position="352"/>
        <end position="395"/>
    </location>
</feature>
<dbReference type="PANTHER" id="PTHR10912:SF7">
    <property type="entry name" value="ADP-RIBOSYL CYCLASE_CYCLIC ADP-RIBOSE HYDROLASE"/>
    <property type="match status" value="1"/>
</dbReference>
<keyword evidence="3" id="KW-0378">Hydrolase</keyword>
<dbReference type="GO" id="GO:0061809">
    <property type="term" value="F:NAD+ nucleosidase activity, cyclic ADP-ribose generating"/>
    <property type="evidence" value="ECO:0007669"/>
    <property type="project" value="InterPro"/>
</dbReference>
<dbReference type="Gene3D" id="1.20.82.10">
    <property type="entry name" value="ADP Ribosyl Cyclase, Chain A, domain 1"/>
    <property type="match status" value="1"/>
</dbReference>
<keyword evidence="9" id="KW-1185">Reference proteome</keyword>
<dbReference type="EMBL" id="AMQN01000228">
    <property type="status" value="NOT_ANNOTATED_CDS"/>
    <property type="molecule type" value="Genomic_DNA"/>
</dbReference>
<dbReference type="OMA" id="SCQTCAN"/>
<feature type="compositionally biased region" description="Polar residues" evidence="6">
    <location>
        <begin position="354"/>
        <end position="364"/>
    </location>
</feature>
<dbReference type="EnsemblMetazoa" id="CapteT165703">
    <property type="protein sequence ID" value="CapteP165703"/>
    <property type="gene ID" value="CapteG165703"/>
</dbReference>
<dbReference type="GO" id="GO:0016849">
    <property type="term" value="F:phosphorus-oxygen lyase activity"/>
    <property type="evidence" value="ECO:0007669"/>
    <property type="project" value="TreeGrafter"/>
</dbReference>
<dbReference type="PANTHER" id="PTHR10912">
    <property type="entry name" value="ADP-RIBOSYL CYCLASE"/>
    <property type="match status" value="1"/>
</dbReference>
<dbReference type="Proteomes" id="UP000014760">
    <property type="component" value="Unassembled WGS sequence"/>
</dbReference>
<dbReference type="Gene3D" id="2.170.140.10">
    <property type="entry name" value="Chitin binding domain"/>
    <property type="match status" value="1"/>
</dbReference>
<dbReference type="GO" id="GO:0016740">
    <property type="term" value="F:transferase activity"/>
    <property type="evidence" value="ECO:0007669"/>
    <property type="project" value="UniProtKB-KW"/>
</dbReference>
<evidence type="ECO:0000256" key="5">
    <source>
        <dbReference type="ARBA" id="ARBA00023157"/>
    </source>
</evidence>
<reference evidence="8" key="3">
    <citation type="submission" date="2015-06" db="UniProtKB">
        <authorList>
            <consortium name="EnsemblMetazoa"/>
        </authorList>
    </citation>
    <scope>IDENTIFICATION</scope>
</reference>
<keyword evidence="2" id="KW-0808">Transferase</keyword>
<keyword evidence="5" id="KW-1015">Disulfide bond</keyword>
<feature type="compositionally biased region" description="Polar residues" evidence="6">
    <location>
        <begin position="383"/>
        <end position="395"/>
    </location>
</feature>
<dbReference type="OrthoDB" id="10028716at2759"/>
<feature type="compositionally biased region" description="Low complexity" evidence="6">
    <location>
        <begin position="365"/>
        <end position="376"/>
    </location>
</feature>
<dbReference type="Pfam" id="PF01607">
    <property type="entry name" value="CBM_14"/>
    <property type="match status" value="1"/>
</dbReference>
<protein>
    <recommendedName>
        <fullName evidence="7">Chitin-binding type-2 domain-containing protein</fullName>
    </recommendedName>
</protein>
<dbReference type="CDD" id="cd04759">
    <property type="entry name" value="Rib_hydrolase"/>
    <property type="match status" value="1"/>
</dbReference>
<evidence type="ECO:0000313" key="9">
    <source>
        <dbReference type="Proteomes" id="UP000014760"/>
    </source>
</evidence>
<evidence type="ECO:0000256" key="2">
    <source>
        <dbReference type="ARBA" id="ARBA00022679"/>
    </source>
</evidence>
<reference evidence="9" key="2">
    <citation type="journal article" date="2013" name="Nature">
        <title>Insights into bilaterian evolution from three spiralian genomes.</title>
        <authorList>
            <person name="Simakov O."/>
            <person name="Marletaz F."/>
            <person name="Cho S.J."/>
            <person name="Edsinger-Gonzales E."/>
            <person name="Havlak P."/>
            <person name="Hellsten U."/>
            <person name="Kuo D.H."/>
            <person name="Larsson T."/>
            <person name="Lv J."/>
            <person name="Arendt D."/>
            <person name="Savage R."/>
            <person name="Osoegawa K."/>
            <person name="de Jong P."/>
            <person name="Grimwood J."/>
            <person name="Chapman J.A."/>
            <person name="Shapiro H."/>
            <person name="Aerts A."/>
            <person name="Otillar R.P."/>
            <person name="Terry A.Y."/>
            <person name="Boore J.L."/>
            <person name="Grigoriev I.V."/>
            <person name="Lindberg D.R."/>
            <person name="Seaver E.C."/>
            <person name="Weisblat D.A."/>
            <person name="Putnam N.H."/>
            <person name="Rokhsar D.S."/>
        </authorList>
    </citation>
    <scope>NUCLEOTIDE SEQUENCE</scope>
    <source>
        <strain evidence="9">I ESC-2004</strain>
    </source>
</reference>
<dbReference type="SUPFAM" id="SSF57625">
    <property type="entry name" value="Invertebrate chitin-binding proteins"/>
    <property type="match status" value="1"/>
</dbReference>
<reference evidence="9" key="1">
    <citation type="submission" date="2012-12" db="EMBL/GenBank/DDBJ databases">
        <authorList>
            <person name="Hellsten U."/>
            <person name="Grimwood J."/>
            <person name="Chapman J.A."/>
            <person name="Shapiro H."/>
            <person name="Aerts A."/>
            <person name="Otillar R.P."/>
            <person name="Terry A.Y."/>
            <person name="Boore J.L."/>
            <person name="Simakov O."/>
            <person name="Marletaz F."/>
            <person name="Cho S.-J."/>
            <person name="Edsinger-Gonzales E."/>
            <person name="Havlak P."/>
            <person name="Kuo D.-H."/>
            <person name="Larsson T."/>
            <person name="Lv J."/>
            <person name="Arendt D."/>
            <person name="Savage R."/>
            <person name="Osoegawa K."/>
            <person name="de Jong P."/>
            <person name="Lindberg D.R."/>
            <person name="Seaver E.C."/>
            <person name="Weisblat D.A."/>
            <person name="Putnam N.H."/>
            <person name="Grigoriev I.V."/>
            <person name="Rokhsar D.S."/>
        </authorList>
    </citation>
    <scope>NUCLEOTIDE SEQUENCE</scope>
    <source>
        <strain evidence="9">I ESC-2004</strain>
    </source>
</reference>
<dbReference type="InterPro" id="IPR036508">
    <property type="entry name" value="Chitin-bd_dom_sf"/>
</dbReference>
<dbReference type="InterPro" id="IPR003193">
    <property type="entry name" value="ADP-ribosyl_cyclase"/>
</dbReference>